<dbReference type="OrthoDB" id="7476432at2"/>
<dbReference type="GO" id="GO:0003677">
    <property type="term" value="F:DNA binding"/>
    <property type="evidence" value="ECO:0007669"/>
    <property type="project" value="InterPro"/>
</dbReference>
<feature type="compositionally biased region" description="Polar residues" evidence="2">
    <location>
        <begin position="234"/>
        <end position="249"/>
    </location>
</feature>
<dbReference type="Gene3D" id="1.10.443.10">
    <property type="entry name" value="Intergrase catalytic core"/>
    <property type="match status" value="1"/>
</dbReference>
<evidence type="ECO:0000259" key="3">
    <source>
        <dbReference type="PROSITE" id="PS51898"/>
    </source>
</evidence>
<evidence type="ECO:0000256" key="1">
    <source>
        <dbReference type="ARBA" id="ARBA00023172"/>
    </source>
</evidence>
<organism evidence="4 5">
    <name type="scientific">Humibacter ginsenosidimutans</name>
    <dbReference type="NCBI Taxonomy" id="2599293"/>
    <lineage>
        <taxon>Bacteria</taxon>
        <taxon>Bacillati</taxon>
        <taxon>Actinomycetota</taxon>
        <taxon>Actinomycetes</taxon>
        <taxon>Micrococcales</taxon>
        <taxon>Microbacteriaceae</taxon>
        <taxon>Humibacter</taxon>
    </lineage>
</organism>
<feature type="region of interest" description="Disordered" evidence="2">
    <location>
        <begin position="219"/>
        <end position="255"/>
    </location>
</feature>
<evidence type="ECO:0000256" key="2">
    <source>
        <dbReference type="SAM" id="MobiDB-lite"/>
    </source>
</evidence>
<dbReference type="GO" id="GO:0015074">
    <property type="term" value="P:DNA integration"/>
    <property type="evidence" value="ECO:0007669"/>
    <property type="project" value="InterPro"/>
</dbReference>
<dbReference type="InterPro" id="IPR013762">
    <property type="entry name" value="Integrase-like_cat_sf"/>
</dbReference>
<evidence type="ECO:0000313" key="5">
    <source>
        <dbReference type="Proteomes" id="UP000320216"/>
    </source>
</evidence>
<keyword evidence="5" id="KW-1185">Reference proteome</keyword>
<accession>A0A5B8M6C5</accession>
<dbReference type="InterPro" id="IPR011010">
    <property type="entry name" value="DNA_brk_join_enz"/>
</dbReference>
<reference evidence="4 5" key="1">
    <citation type="submission" date="2019-07" db="EMBL/GenBank/DDBJ databases">
        <title>Full genome sequence of Humibacter sp. WJ7-1.</title>
        <authorList>
            <person name="Im W.-T."/>
        </authorList>
    </citation>
    <scope>NUCLEOTIDE SEQUENCE [LARGE SCALE GENOMIC DNA]</scope>
    <source>
        <strain evidence="4 5">WJ7-1</strain>
    </source>
</reference>
<dbReference type="PROSITE" id="PS51898">
    <property type="entry name" value="TYR_RECOMBINASE"/>
    <property type="match status" value="1"/>
</dbReference>
<dbReference type="SUPFAM" id="SSF56349">
    <property type="entry name" value="DNA breaking-rejoining enzymes"/>
    <property type="match status" value="1"/>
</dbReference>
<dbReference type="KEGG" id="huw:FPZ11_14715"/>
<dbReference type="RefSeq" id="WP_146321890.1">
    <property type="nucleotide sequence ID" value="NZ_CP042305.1"/>
</dbReference>
<evidence type="ECO:0000313" key="4">
    <source>
        <dbReference type="EMBL" id="QDZ15856.1"/>
    </source>
</evidence>
<dbReference type="GO" id="GO:0006310">
    <property type="term" value="P:DNA recombination"/>
    <property type="evidence" value="ECO:0007669"/>
    <property type="project" value="UniProtKB-KW"/>
</dbReference>
<dbReference type="InterPro" id="IPR002104">
    <property type="entry name" value="Integrase_catalytic"/>
</dbReference>
<gene>
    <name evidence="4" type="ORF">FPZ11_14715</name>
</gene>
<keyword evidence="1" id="KW-0233">DNA recombination</keyword>
<dbReference type="Proteomes" id="UP000320216">
    <property type="component" value="Chromosome"/>
</dbReference>
<dbReference type="EMBL" id="CP042305">
    <property type="protein sequence ID" value="QDZ15856.1"/>
    <property type="molecule type" value="Genomic_DNA"/>
</dbReference>
<sequence>MSALFTFATDQGLLQQPHPVRTMKKIPELSQTQRSISPNDIPTPEGVAAAIRDLRSRRPDVADVFEFMSLTGVRWGEVRAIRVNWLVEIPLAQLNVERSHSDRYAEKDPKSWRGTRPIPLSPRALKIFHAHAEGKSSDSYLFTNLQGGQLKVGVVRKFPLGFRRHALRHYAASTWLRLGTPVHEVAEYLGDEARTVLKVYAHVLGEGQRRDFVSRLTAAENEDRPRHPGHLRNTWPTTSDQSRQSTNQRGPKMGL</sequence>
<name>A0A5B8M6C5_9MICO</name>
<feature type="domain" description="Tyr recombinase" evidence="3">
    <location>
        <begin position="21"/>
        <end position="213"/>
    </location>
</feature>
<dbReference type="AlphaFoldDB" id="A0A5B8M6C5"/>
<proteinExistence type="predicted"/>
<protein>
    <submittedName>
        <fullName evidence="4">Tyrosine-type recombinase/integrase</fullName>
    </submittedName>
</protein>